<evidence type="ECO:0000259" key="3">
    <source>
        <dbReference type="SMART" id="SM01117"/>
    </source>
</evidence>
<accession>A0AAD5SCJ2</accession>
<evidence type="ECO:0000256" key="1">
    <source>
        <dbReference type="ARBA" id="ARBA00038357"/>
    </source>
</evidence>
<comment type="caution">
    <text evidence="4">The sequence shown here is derived from an EMBL/GenBank/DDBJ whole genome shotgun (WGS) entry which is preliminary data.</text>
</comment>
<dbReference type="SMART" id="SM01117">
    <property type="entry name" value="Cyt-b5"/>
    <property type="match status" value="1"/>
</dbReference>
<reference evidence="4" key="1">
    <citation type="submission" date="2020-05" db="EMBL/GenBank/DDBJ databases">
        <title>Phylogenomic resolution of chytrid fungi.</title>
        <authorList>
            <person name="Stajich J.E."/>
            <person name="Amses K."/>
            <person name="Simmons R."/>
            <person name="Seto K."/>
            <person name="Myers J."/>
            <person name="Bonds A."/>
            <person name="Quandt C.A."/>
            <person name="Barry K."/>
            <person name="Liu P."/>
            <person name="Grigoriev I."/>
            <person name="Longcore J.E."/>
            <person name="James T.Y."/>
        </authorList>
    </citation>
    <scope>NUCLEOTIDE SEQUENCE</scope>
    <source>
        <strain evidence="4">JEL0318</strain>
    </source>
</reference>
<proteinExistence type="inferred from homology"/>
<dbReference type="PANTHER" id="PTHR10281:SF115">
    <property type="entry name" value="BINDING PROTEIN, PUTATIVE (AFU_ORTHOLOGUE AFUA_4G06240)-RELATED"/>
    <property type="match status" value="1"/>
</dbReference>
<dbReference type="Pfam" id="PF00173">
    <property type="entry name" value="Cyt-b5"/>
    <property type="match status" value="1"/>
</dbReference>
<organism evidence="4 5">
    <name type="scientific">Rhizophlyctis rosea</name>
    <dbReference type="NCBI Taxonomy" id="64517"/>
    <lineage>
        <taxon>Eukaryota</taxon>
        <taxon>Fungi</taxon>
        <taxon>Fungi incertae sedis</taxon>
        <taxon>Chytridiomycota</taxon>
        <taxon>Chytridiomycota incertae sedis</taxon>
        <taxon>Chytridiomycetes</taxon>
        <taxon>Rhizophlyctidales</taxon>
        <taxon>Rhizophlyctidaceae</taxon>
        <taxon>Rhizophlyctis</taxon>
    </lineage>
</organism>
<evidence type="ECO:0000313" key="5">
    <source>
        <dbReference type="Proteomes" id="UP001212841"/>
    </source>
</evidence>
<dbReference type="InterPro" id="IPR036400">
    <property type="entry name" value="Cyt_B5-like_heme/steroid_sf"/>
</dbReference>
<evidence type="ECO:0000256" key="2">
    <source>
        <dbReference type="SAM" id="MobiDB-lite"/>
    </source>
</evidence>
<dbReference type="InterPro" id="IPR001199">
    <property type="entry name" value="Cyt_B5-like_heme/steroid-bd"/>
</dbReference>
<protein>
    <recommendedName>
        <fullName evidence="3">Cytochrome b5 heme-binding domain-containing protein</fullName>
    </recommendedName>
</protein>
<dbReference type="GO" id="GO:0005783">
    <property type="term" value="C:endoplasmic reticulum"/>
    <property type="evidence" value="ECO:0007669"/>
    <property type="project" value="TreeGrafter"/>
</dbReference>
<name>A0AAD5SCJ2_9FUNG</name>
<comment type="similarity">
    <text evidence="1">Belongs to the cytochrome b5 family. MAPR subfamily.</text>
</comment>
<dbReference type="Gene3D" id="3.10.120.10">
    <property type="entry name" value="Cytochrome b5-like heme/steroid binding domain"/>
    <property type="match status" value="1"/>
</dbReference>
<dbReference type="Proteomes" id="UP001212841">
    <property type="component" value="Unassembled WGS sequence"/>
</dbReference>
<dbReference type="EMBL" id="JADGJD010001253">
    <property type="protein sequence ID" value="KAJ3045049.1"/>
    <property type="molecule type" value="Genomic_DNA"/>
</dbReference>
<gene>
    <name evidence="4" type="ORF">HK097_001302</name>
</gene>
<dbReference type="AlphaFoldDB" id="A0AAD5SCJ2"/>
<keyword evidence="5" id="KW-1185">Reference proteome</keyword>
<dbReference type="GO" id="GO:0020037">
    <property type="term" value="F:heme binding"/>
    <property type="evidence" value="ECO:0007669"/>
    <property type="project" value="UniProtKB-ARBA"/>
</dbReference>
<dbReference type="InterPro" id="IPR050577">
    <property type="entry name" value="MAPR/NEUFC/NENF-like"/>
</dbReference>
<dbReference type="SUPFAM" id="SSF55856">
    <property type="entry name" value="Cytochrome b5-like heme/steroid binding domain"/>
    <property type="match status" value="1"/>
</dbReference>
<dbReference type="PANTHER" id="PTHR10281">
    <property type="entry name" value="MEMBRANE-ASSOCIATED PROGESTERONE RECEPTOR COMPONENT-RELATED"/>
    <property type="match status" value="1"/>
</dbReference>
<dbReference type="FunFam" id="3.10.120.10:FF:000003">
    <property type="entry name" value="membrane-associated progesterone receptor component 1"/>
    <property type="match status" value="1"/>
</dbReference>
<feature type="domain" description="Cytochrome b5 heme-binding" evidence="3">
    <location>
        <begin position="19"/>
        <end position="115"/>
    </location>
</feature>
<evidence type="ECO:0000313" key="4">
    <source>
        <dbReference type="EMBL" id="KAJ3045049.1"/>
    </source>
</evidence>
<feature type="region of interest" description="Disordered" evidence="2">
    <location>
        <begin position="1"/>
        <end position="32"/>
    </location>
</feature>
<sequence length="116" mass="12575">MFGGSVDEGPRNPPGNREFSASELANYNGSDPEQPVYLAIKGTVFDVSKARAMYTPPAGYSVFAGKDASRGLAKSSLKPEDCVANIDGLSEEETATLEKWDAFYRKKYDIVGKTID</sequence>
<dbReference type="GO" id="GO:0016020">
    <property type="term" value="C:membrane"/>
    <property type="evidence" value="ECO:0007669"/>
    <property type="project" value="TreeGrafter"/>
</dbReference>